<organism evidence="2 3">
    <name type="scientific">Olsenella absiana</name>
    <dbReference type="NCBI Taxonomy" id="3115222"/>
    <lineage>
        <taxon>Bacteria</taxon>
        <taxon>Bacillati</taxon>
        <taxon>Actinomycetota</taxon>
        <taxon>Coriobacteriia</taxon>
        <taxon>Coriobacteriales</taxon>
        <taxon>Atopobiaceae</taxon>
        <taxon>Olsenella</taxon>
    </lineage>
</organism>
<evidence type="ECO:0000256" key="1">
    <source>
        <dbReference type="SAM" id="MobiDB-lite"/>
    </source>
</evidence>
<dbReference type="EMBL" id="JAZGJQ010000004">
    <property type="protein sequence ID" value="MEE6147471.1"/>
    <property type="molecule type" value="Genomic_DNA"/>
</dbReference>
<comment type="caution">
    <text evidence="2">The sequence shown here is derived from an EMBL/GenBank/DDBJ whole genome shotgun (WGS) entry which is preliminary data.</text>
</comment>
<evidence type="ECO:0008006" key="4">
    <source>
        <dbReference type="Google" id="ProtNLM"/>
    </source>
</evidence>
<accession>A0ABU7RA36</accession>
<name>A0ABU7RA36_9ACTN</name>
<gene>
    <name evidence="2" type="ORF">VXJ25_05620</name>
</gene>
<feature type="region of interest" description="Disordered" evidence="1">
    <location>
        <begin position="1"/>
        <end position="20"/>
    </location>
</feature>
<evidence type="ECO:0000313" key="2">
    <source>
        <dbReference type="EMBL" id="MEE6147471.1"/>
    </source>
</evidence>
<reference evidence="2 3" key="1">
    <citation type="submission" date="2024-01" db="EMBL/GenBank/DDBJ databases">
        <title>Description of Olsenella sp. nov., isolated from pig feces.</title>
        <authorList>
            <person name="Chang Y.-H."/>
        </authorList>
    </citation>
    <scope>NUCLEOTIDE SEQUENCE [LARGE SCALE GENOMIC DNA]</scope>
    <source>
        <strain evidence="2 3">YH-ols2223</strain>
    </source>
</reference>
<protein>
    <recommendedName>
        <fullName evidence="4">Winged helix-turn-helix transcriptional regulator</fullName>
    </recommendedName>
</protein>
<keyword evidence="3" id="KW-1185">Reference proteome</keyword>
<dbReference type="Proteomes" id="UP001332931">
    <property type="component" value="Unassembled WGS sequence"/>
</dbReference>
<dbReference type="RefSeq" id="WP_330958237.1">
    <property type="nucleotide sequence ID" value="NZ_JAZGJQ010000004.1"/>
</dbReference>
<evidence type="ECO:0000313" key="3">
    <source>
        <dbReference type="Proteomes" id="UP001332931"/>
    </source>
</evidence>
<sequence length="75" mass="8431">MDYLLAMTEDEGASSTSEIAKRMGMPASSANTYRRILIKRQIIESTAPGFVAFSIPFMREYLLQHRADILARYGA</sequence>
<proteinExistence type="predicted"/>